<proteinExistence type="predicted"/>
<gene>
    <name evidence="2" type="ORF">EV421DRAFT_1888980</name>
</gene>
<comment type="caution">
    <text evidence="2">The sequence shown here is derived from an EMBL/GenBank/DDBJ whole genome shotgun (WGS) entry which is preliminary data.</text>
</comment>
<evidence type="ECO:0000256" key="1">
    <source>
        <dbReference type="SAM" id="Phobius"/>
    </source>
</evidence>
<dbReference type="InterPro" id="IPR036259">
    <property type="entry name" value="MFS_trans_sf"/>
</dbReference>
<evidence type="ECO:0000313" key="3">
    <source>
        <dbReference type="Proteomes" id="UP001175226"/>
    </source>
</evidence>
<keyword evidence="1" id="KW-0812">Transmembrane</keyword>
<keyword evidence="3" id="KW-1185">Reference proteome</keyword>
<dbReference type="AlphaFoldDB" id="A0AA39MXV4"/>
<feature type="transmembrane region" description="Helical" evidence="1">
    <location>
        <begin position="325"/>
        <end position="344"/>
    </location>
</feature>
<feature type="transmembrane region" description="Helical" evidence="1">
    <location>
        <begin position="161"/>
        <end position="184"/>
    </location>
</feature>
<keyword evidence="1" id="KW-1133">Transmembrane helix</keyword>
<keyword evidence="1" id="KW-0472">Membrane</keyword>
<reference evidence="2" key="1">
    <citation type="submission" date="2023-06" db="EMBL/GenBank/DDBJ databases">
        <authorList>
            <consortium name="Lawrence Berkeley National Laboratory"/>
            <person name="Ahrendt S."/>
            <person name="Sahu N."/>
            <person name="Indic B."/>
            <person name="Wong-Bajracharya J."/>
            <person name="Merenyi Z."/>
            <person name="Ke H.-M."/>
            <person name="Monk M."/>
            <person name="Kocsube S."/>
            <person name="Drula E."/>
            <person name="Lipzen A."/>
            <person name="Balint B."/>
            <person name="Henrissat B."/>
            <person name="Andreopoulos B."/>
            <person name="Martin F.M."/>
            <person name="Harder C.B."/>
            <person name="Rigling D."/>
            <person name="Ford K.L."/>
            <person name="Foster G.D."/>
            <person name="Pangilinan J."/>
            <person name="Papanicolaou A."/>
            <person name="Barry K."/>
            <person name="LaButti K."/>
            <person name="Viragh M."/>
            <person name="Koriabine M."/>
            <person name="Yan M."/>
            <person name="Riley R."/>
            <person name="Champramary S."/>
            <person name="Plett K.L."/>
            <person name="Tsai I.J."/>
            <person name="Slot J."/>
            <person name="Sipos G."/>
            <person name="Plett J."/>
            <person name="Nagy L.G."/>
            <person name="Grigoriev I.V."/>
        </authorList>
    </citation>
    <scope>NUCLEOTIDE SEQUENCE</scope>
    <source>
        <strain evidence="2">FPL87.14</strain>
    </source>
</reference>
<organism evidence="2 3">
    <name type="scientific">Armillaria borealis</name>
    <dbReference type="NCBI Taxonomy" id="47425"/>
    <lineage>
        <taxon>Eukaryota</taxon>
        <taxon>Fungi</taxon>
        <taxon>Dikarya</taxon>
        <taxon>Basidiomycota</taxon>
        <taxon>Agaricomycotina</taxon>
        <taxon>Agaricomycetes</taxon>
        <taxon>Agaricomycetidae</taxon>
        <taxon>Agaricales</taxon>
        <taxon>Marasmiineae</taxon>
        <taxon>Physalacriaceae</taxon>
        <taxon>Armillaria</taxon>
    </lineage>
</organism>
<dbReference type="Gene3D" id="1.20.1250.20">
    <property type="entry name" value="MFS general substrate transporter like domains"/>
    <property type="match status" value="1"/>
</dbReference>
<evidence type="ECO:0000313" key="2">
    <source>
        <dbReference type="EMBL" id="KAK0450213.1"/>
    </source>
</evidence>
<dbReference type="EMBL" id="JAUEPT010000007">
    <property type="protein sequence ID" value="KAK0450213.1"/>
    <property type="molecule type" value="Genomic_DNA"/>
</dbReference>
<protein>
    <submittedName>
        <fullName evidence="2">General substrate transporter</fullName>
    </submittedName>
</protein>
<feature type="transmembrane region" description="Helical" evidence="1">
    <location>
        <begin position="265"/>
        <end position="289"/>
    </location>
</feature>
<dbReference type="Proteomes" id="UP001175226">
    <property type="component" value="Unassembled WGS sequence"/>
</dbReference>
<accession>A0AA39MXV4</accession>
<name>A0AA39MXV4_9AGAR</name>
<sequence>MGRRPQYNSQIASTPFIVGSFACIIDRLFDLDISSMSGVLSLGSNAQGAIVAAMPAGSLAILSFSRSFCLISDISAGVPICQSEITVGAVVSVKIGPLLGVFSFSTSFFGYSNIDRVASFRIPRDLQMIPANSPQSAVLFERTNGAKSYLDFLKPGMPRHVAFGVAFLMWSQLNGILVMMWYYIVYVFQGASELVVAGTSFPHLCIESVLNMTFMIPTVIYIEKLGTLLMGFFLFLISGLQSHCGRWAIVSMVNVRIWIIEHTSITYGVIICSCFLVCAFTITMGPISWTYSTEFAVSLAAATSRVFNFALAWEYSRGSVPLRYFIFGTFNFAAFLNFTCSLYIQEIF</sequence>
<feature type="transmembrane region" description="Helical" evidence="1">
    <location>
        <begin position="225"/>
        <end position="244"/>
    </location>
</feature>
<dbReference type="PROSITE" id="PS51257">
    <property type="entry name" value="PROKAR_LIPOPROTEIN"/>
    <property type="match status" value="1"/>
</dbReference>